<reference evidence="2 3" key="1">
    <citation type="submission" date="2019-02" db="EMBL/GenBank/DDBJ databases">
        <title>Pedobacter sp. RP-1-14 sp. nov., isolated from Arctic soil.</title>
        <authorList>
            <person name="Dahal R.H."/>
        </authorList>
    </citation>
    <scope>NUCLEOTIDE SEQUENCE [LARGE SCALE GENOMIC DNA]</scope>
    <source>
        <strain evidence="2 3">RP-1-14</strain>
    </source>
</reference>
<dbReference type="EMBL" id="SJSL01000005">
    <property type="protein sequence ID" value="TCC99912.1"/>
    <property type="molecule type" value="Genomic_DNA"/>
</dbReference>
<evidence type="ECO:0000313" key="2">
    <source>
        <dbReference type="EMBL" id="TCC99912.1"/>
    </source>
</evidence>
<gene>
    <name evidence="2" type="ORF">EZ437_16875</name>
</gene>
<evidence type="ECO:0000256" key="1">
    <source>
        <dbReference type="SAM" id="Phobius"/>
    </source>
</evidence>
<keyword evidence="3" id="KW-1185">Reference proteome</keyword>
<feature type="transmembrane region" description="Helical" evidence="1">
    <location>
        <begin position="124"/>
        <end position="143"/>
    </location>
</feature>
<dbReference type="OrthoDB" id="677977at2"/>
<sequence length="146" mass="15526">MSKIKNLVAGLAGAIALNVLHESLKKKSPDMPRVDLLGEDALQKALHYFGADIQSKENLYQATLAGDIIGNTLYYSLIGAGNPKYLWPKVAMMGLSAGIGAVTLPEPMGLDPEPVAKNNQVKTLTIGYYLLGAVVTGLALTLMKKT</sequence>
<proteinExistence type="predicted"/>
<name>A0A4R0NKA4_9SPHI</name>
<evidence type="ECO:0000313" key="3">
    <source>
        <dbReference type="Proteomes" id="UP000293347"/>
    </source>
</evidence>
<dbReference type="RefSeq" id="WP_131597247.1">
    <property type="nucleotide sequence ID" value="NZ_SJSL01000005.1"/>
</dbReference>
<organism evidence="2 3">
    <name type="scientific">Pedobacter psychroterrae</name>
    <dbReference type="NCBI Taxonomy" id="2530453"/>
    <lineage>
        <taxon>Bacteria</taxon>
        <taxon>Pseudomonadati</taxon>
        <taxon>Bacteroidota</taxon>
        <taxon>Sphingobacteriia</taxon>
        <taxon>Sphingobacteriales</taxon>
        <taxon>Sphingobacteriaceae</taxon>
        <taxon>Pedobacter</taxon>
    </lineage>
</organism>
<comment type="caution">
    <text evidence="2">The sequence shown here is derived from an EMBL/GenBank/DDBJ whole genome shotgun (WGS) entry which is preliminary data.</text>
</comment>
<keyword evidence="1" id="KW-0472">Membrane</keyword>
<keyword evidence="1" id="KW-1133">Transmembrane helix</keyword>
<dbReference type="AlphaFoldDB" id="A0A4R0NKA4"/>
<dbReference type="Proteomes" id="UP000293347">
    <property type="component" value="Unassembled WGS sequence"/>
</dbReference>
<accession>A0A4R0NKA4</accession>
<keyword evidence="1" id="KW-0812">Transmembrane</keyword>
<protein>
    <submittedName>
        <fullName evidence="2">Uncharacterized protein</fullName>
    </submittedName>
</protein>